<dbReference type="InterPro" id="IPR029044">
    <property type="entry name" value="Nucleotide-diphossugar_trans"/>
</dbReference>
<dbReference type="AlphaFoldDB" id="X0VSU5"/>
<organism evidence="3">
    <name type="scientific">marine sediment metagenome</name>
    <dbReference type="NCBI Taxonomy" id="412755"/>
    <lineage>
        <taxon>unclassified sequences</taxon>
        <taxon>metagenomes</taxon>
        <taxon>ecological metagenomes</taxon>
    </lineage>
</organism>
<evidence type="ECO:0000259" key="2">
    <source>
        <dbReference type="Pfam" id="PF00535"/>
    </source>
</evidence>
<evidence type="ECO:0000313" key="3">
    <source>
        <dbReference type="EMBL" id="GAG14232.1"/>
    </source>
</evidence>
<dbReference type="Gene3D" id="3.90.550.10">
    <property type="entry name" value="Spore Coat Polysaccharide Biosynthesis Protein SpsA, Chain A"/>
    <property type="match status" value="1"/>
</dbReference>
<dbReference type="InterPro" id="IPR001173">
    <property type="entry name" value="Glyco_trans_2-like"/>
</dbReference>
<evidence type="ECO:0000256" key="1">
    <source>
        <dbReference type="SAM" id="Phobius"/>
    </source>
</evidence>
<dbReference type="CDD" id="cd02511">
    <property type="entry name" value="Beta4Glucosyltransferase"/>
    <property type="match status" value="1"/>
</dbReference>
<dbReference type="EMBL" id="BARS01037531">
    <property type="protein sequence ID" value="GAG14232.1"/>
    <property type="molecule type" value="Genomic_DNA"/>
</dbReference>
<feature type="transmembrane region" description="Helical" evidence="1">
    <location>
        <begin position="197"/>
        <end position="217"/>
    </location>
</feature>
<feature type="domain" description="Glycosyltransferase 2-like" evidence="2">
    <location>
        <begin position="3"/>
        <end position="95"/>
    </location>
</feature>
<dbReference type="PANTHER" id="PTHR43630:SF2">
    <property type="entry name" value="GLYCOSYLTRANSFERASE"/>
    <property type="match status" value="1"/>
</dbReference>
<name>X0VSU5_9ZZZZ</name>
<gene>
    <name evidence="3" type="ORF">S01H1_57543</name>
</gene>
<comment type="caution">
    <text evidence="3">The sequence shown here is derived from an EMBL/GenBank/DDBJ whole genome shotgun (WGS) entry which is preliminary data.</text>
</comment>
<feature type="non-terminal residue" evidence="3">
    <location>
        <position position="1"/>
    </location>
</feature>
<keyword evidence="1" id="KW-0812">Transmembrane</keyword>
<reference evidence="3" key="1">
    <citation type="journal article" date="2014" name="Front. Microbiol.">
        <title>High frequency of phylogenetically diverse reductive dehalogenase-homologous genes in deep subseafloor sedimentary metagenomes.</title>
        <authorList>
            <person name="Kawai M."/>
            <person name="Futagami T."/>
            <person name="Toyoda A."/>
            <person name="Takaki Y."/>
            <person name="Nishi S."/>
            <person name="Hori S."/>
            <person name="Arai W."/>
            <person name="Tsubouchi T."/>
            <person name="Morono Y."/>
            <person name="Uchiyama I."/>
            <person name="Ito T."/>
            <person name="Fujiyama A."/>
            <person name="Inagaki F."/>
            <person name="Takami H."/>
        </authorList>
    </citation>
    <scope>NUCLEOTIDE SEQUENCE</scope>
    <source>
        <strain evidence="3">Expedition CK06-06</strain>
    </source>
</reference>
<proteinExistence type="predicted"/>
<accession>X0VSU5</accession>
<sequence length="230" mass="27202">WADERIVVLDTRSNDRTAAIAQELGARVVSHHFQDFARQREFGLSLATGQWLFYVDTDERATPALAEEVRRVIRDETRVGWWVPRRNIIWGREIRHGGWYPDYQLRLVKLGHAHYELTRPVHEVVALDGQEGHLREPLIHYNYRTIGQFIDKQRQYVNYEADILYGRGVRPRPWTYLLQPLREFWRRYIVLKGCKDGLHGLGLCLLVAYYYGFLVSIRLGRLARRRETAS</sequence>
<protein>
    <recommendedName>
        <fullName evidence="2">Glycosyltransferase 2-like domain-containing protein</fullName>
    </recommendedName>
</protein>
<dbReference type="SUPFAM" id="SSF53448">
    <property type="entry name" value="Nucleotide-diphospho-sugar transferases"/>
    <property type="match status" value="1"/>
</dbReference>
<dbReference type="PANTHER" id="PTHR43630">
    <property type="entry name" value="POLY-BETA-1,6-N-ACETYL-D-GLUCOSAMINE SYNTHASE"/>
    <property type="match status" value="1"/>
</dbReference>
<keyword evidence="1" id="KW-1133">Transmembrane helix</keyword>
<dbReference type="Pfam" id="PF00535">
    <property type="entry name" value="Glycos_transf_2"/>
    <property type="match status" value="1"/>
</dbReference>
<keyword evidence="1" id="KW-0472">Membrane</keyword>